<evidence type="ECO:0000256" key="1">
    <source>
        <dbReference type="ARBA" id="ARBA00004651"/>
    </source>
</evidence>
<dbReference type="OrthoDB" id="9783920at2"/>
<dbReference type="GO" id="GO:0005304">
    <property type="term" value="F:L-valine transmembrane transporter activity"/>
    <property type="evidence" value="ECO:0007669"/>
    <property type="project" value="TreeGrafter"/>
</dbReference>
<feature type="transmembrane region" description="Helical" evidence="9">
    <location>
        <begin position="225"/>
        <end position="248"/>
    </location>
</feature>
<keyword evidence="4" id="KW-1003">Cell membrane</keyword>
<keyword evidence="8 9" id="KW-0472">Membrane</keyword>
<dbReference type="EMBL" id="FQZL01000005">
    <property type="protein sequence ID" value="SHI56073.1"/>
    <property type="molecule type" value="Genomic_DNA"/>
</dbReference>
<dbReference type="STRING" id="1121476.SAMN02745751_00583"/>
<evidence type="ECO:0000256" key="5">
    <source>
        <dbReference type="ARBA" id="ARBA00022692"/>
    </source>
</evidence>
<evidence type="ECO:0000256" key="3">
    <source>
        <dbReference type="ARBA" id="ARBA00022448"/>
    </source>
</evidence>
<evidence type="ECO:0000313" key="11">
    <source>
        <dbReference type="Proteomes" id="UP000184052"/>
    </source>
</evidence>
<dbReference type="GO" id="GO:0005886">
    <property type="term" value="C:plasma membrane"/>
    <property type="evidence" value="ECO:0007669"/>
    <property type="project" value="UniProtKB-SubCell"/>
</dbReference>
<dbReference type="GO" id="GO:0015190">
    <property type="term" value="F:L-leucine transmembrane transporter activity"/>
    <property type="evidence" value="ECO:0007669"/>
    <property type="project" value="TreeGrafter"/>
</dbReference>
<organism evidence="10 11">
    <name type="scientific">Dethiosulfatibacter aminovorans DSM 17477</name>
    <dbReference type="NCBI Taxonomy" id="1121476"/>
    <lineage>
        <taxon>Bacteria</taxon>
        <taxon>Bacillati</taxon>
        <taxon>Bacillota</taxon>
        <taxon>Tissierellia</taxon>
        <taxon>Dethiosulfatibacter</taxon>
    </lineage>
</organism>
<comment type="similarity">
    <text evidence="2 9">Belongs to the branched chain amino acid transporter family.</text>
</comment>
<feature type="transmembrane region" description="Helical" evidence="9">
    <location>
        <begin position="376"/>
        <end position="399"/>
    </location>
</feature>
<evidence type="ECO:0000313" key="10">
    <source>
        <dbReference type="EMBL" id="SHI56073.1"/>
    </source>
</evidence>
<dbReference type="GO" id="GO:0015818">
    <property type="term" value="P:isoleucine transport"/>
    <property type="evidence" value="ECO:0007669"/>
    <property type="project" value="TreeGrafter"/>
</dbReference>
<feature type="transmembrane region" description="Helical" evidence="9">
    <location>
        <begin position="153"/>
        <end position="171"/>
    </location>
</feature>
<evidence type="ECO:0000256" key="7">
    <source>
        <dbReference type="ARBA" id="ARBA00022989"/>
    </source>
</evidence>
<dbReference type="GO" id="GO:0015188">
    <property type="term" value="F:L-isoleucine transmembrane transporter activity"/>
    <property type="evidence" value="ECO:0007669"/>
    <property type="project" value="TreeGrafter"/>
</dbReference>
<keyword evidence="11" id="KW-1185">Reference proteome</keyword>
<keyword evidence="5 9" id="KW-0812">Transmembrane</keyword>
<feature type="transmembrane region" description="Helical" evidence="9">
    <location>
        <begin position="419"/>
        <end position="436"/>
    </location>
</feature>
<evidence type="ECO:0000256" key="4">
    <source>
        <dbReference type="ARBA" id="ARBA00022475"/>
    </source>
</evidence>
<feature type="transmembrane region" description="Helical" evidence="9">
    <location>
        <begin position="280"/>
        <end position="304"/>
    </location>
</feature>
<evidence type="ECO:0000256" key="6">
    <source>
        <dbReference type="ARBA" id="ARBA00022970"/>
    </source>
</evidence>
<dbReference type="Proteomes" id="UP000184052">
    <property type="component" value="Unassembled WGS sequence"/>
</dbReference>
<proteinExistence type="inferred from homology"/>
<accession>A0A1M6C560</accession>
<dbReference type="RefSeq" id="WP_073046854.1">
    <property type="nucleotide sequence ID" value="NZ_FQZL01000005.1"/>
</dbReference>
<dbReference type="InterPro" id="IPR004685">
    <property type="entry name" value="Brnchd-chn_aa_trnsp_Livcs"/>
</dbReference>
<comment type="function">
    <text evidence="9">Component of the transport system for branched-chain amino acids.</text>
</comment>
<dbReference type="NCBIfam" id="TIGR00796">
    <property type="entry name" value="livcs"/>
    <property type="match status" value="1"/>
</dbReference>
<keyword evidence="7 9" id="KW-1133">Transmembrane helix</keyword>
<reference evidence="10 11" key="1">
    <citation type="submission" date="2016-11" db="EMBL/GenBank/DDBJ databases">
        <authorList>
            <person name="Jaros S."/>
            <person name="Januszkiewicz K."/>
            <person name="Wedrychowicz H."/>
        </authorList>
    </citation>
    <scope>NUCLEOTIDE SEQUENCE [LARGE SCALE GENOMIC DNA]</scope>
    <source>
        <strain evidence="10 11">DSM 17477</strain>
    </source>
</reference>
<feature type="transmembrane region" description="Helical" evidence="9">
    <location>
        <begin position="340"/>
        <end position="364"/>
    </location>
</feature>
<protein>
    <recommendedName>
        <fullName evidence="9">Branched-chain amino acid transport system carrier protein</fullName>
    </recommendedName>
</protein>
<feature type="transmembrane region" description="Helical" evidence="9">
    <location>
        <begin position="123"/>
        <end position="141"/>
    </location>
</feature>
<sequence>MFKFSKATKDIIVVGFAIFAIFFGAGNLIFPPWIGQLSGSAWFAGLMGLVITGIALPILAVVAVGNGGGTFKDLTQPVAPWFYKVYNFLIMICLGFLITHPRVGAVAYETGVRTLLPNVNQSILQPVALIVFFGLAAYFSINSSKVVDKVGEILTPILLVTLSIIIGLAIFRPIGAPVDTGIENAFYSGFINAYQIGDVLTGLLCGVIFINALKDKGYGPTTEKLGITTLLKSCLVAFTLLTFVYGGLEYLGATGGSLFEQGTDQTVLLIGLVRNLGGSLITYTLAICVVVACLTTSTGLMSVLAGYINDTTKEKIPYKAAVVIVAVVAVIQAMGGVAKIIVIAGPIFMFVYPLSIVLVLLGCFKKFIPNDGIWKGTILAASIIGLYDGMSIVSAIAGFSLPSGLTAAYNAIPLASQGFAWIVPVMVFGTVGYFISKNNEARKSNKNTA</sequence>
<feature type="transmembrane region" description="Helical" evidence="9">
    <location>
        <begin position="316"/>
        <end position="334"/>
    </location>
</feature>
<evidence type="ECO:0000256" key="9">
    <source>
        <dbReference type="RuleBase" id="RU362122"/>
    </source>
</evidence>
<gene>
    <name evidence="10" type="ORF">SAMN02745751_00583</name>
</gene>
<evidence type="ECO:0000256" key="2">
    <source>
        <dbReference type="ARBA" id="ARBA00008540"/>
    </source>
</evidence>
<keyword evidence="3 9" id="KW-0813">Transport</keyword>
<dbReference type="PANTHER" id="PTHR30588">
    <property type="entry name" value="BRANCHED-CHAIN AMINO ACID TRANSPORT SYSTEM 2 CARRIER PROTEIN"/>
    <property type="match status" value="1"/>
</dbReference>
<feature type="transmembrane region" description="Helical" evidence="9">
    <location>
        <begin position="40"/>
        <end position="64"/>
    </location>
</feature>
<keyword evidence="6 9" id="KW-0029">Amino-acid transport</keyword>
<dbReference type="AlphaFoldDB" id="A0A1M6C560"/>
<dbReference type="Pfam" id="PF05525">
    <property type="entry name" value="Branch_AA_trans"/>
    <property type="match status" value="1"/>
</dbReference>
<feature type="transmembrane region" description="Helical" evidence="9">
    <location>
        <begin position="12"/>
        <end position="34"/>
    </location>
</feature>
<feature type="transmembrane region" description="Helical" evidence="9">
    <location>
        <begin position="191"/>
        <end position="213"/>
    </location>
</feature>
<evidence type="ECO:0000256" key="8">
    <source>
        <dbReference type="ARBA" id="ARBA00023136"/>
    </source>
</evidence>
<dbReference type="PANTHER" id="PTHR30588:SF0">
    <property type="entry name" value="BRANCHED-CHAIN AMINO ACID PERMEASE BRNQ"/>
    <property type="match status" value="1"/>
</dbReference>
<name>A0A1M6C560_9FIRM</name>
<feature type="transmembrane region" description="Helical" evidence="9">
    <location>
        <begin position="85"/>
        <end position="103"/>
    </location>
</feature>
<dbReference type="GO" id="GO:0015820">
    <property type="term" value="P:L-leucine transport"/>
    <property type="evidence" value="ECO:0007669"/>
    <property type="project" value="TreeGrafter"/>
</dbReference>
<comment type="subcellular location">
    <subcellularLocation>
        <location evidence="1 9">Cell membrane</location>
        <topology evidence="1 9">Multi-pass membrane protein</topology>
    </subcellularLocation>
</comment>